<feature type="transmembrane region" description="Helical" evidence="8">
    <location>
        <begin position="179"/>
        <end position="196"/>
    </location>
</feature>
<dbReference type="CDD" id="cd16017">
    <property type="entry name" value="LptA"/>
    <property type="match status" value="1"/>
</dbReference>
<dbReference type="NCBIfam" id="NF028537">
    <property type="entry name" value="P_eth_NH2_trans"/>
    <property type="match status" value="1"/>
</dbReference>
<evidence type="ECO:0000256" key="3">
    <source>
        <dbReference type="ARBA" id="ARBA00022519"/>
    </source>
</evidence>
<protein>
    <submittedName>
        <fullName evidence="11">Phosphoethanolamine--lipid A transferase</fullName>
    </submittedName>
</protein>
<feature type="transmembrane region" description="Helical" evidence="8">
    <location>
        <begin position="140"/>
        <end position="159"/>
    </location>
</feature>
<keyword evidence="7 8" id="KW-0472">Membrane</keyword>
<feature type="domain" description="Sulfatase N-terminal" evidence="9">
    <location>
        <begin position="259"/>
        <end position="545"/>
    </location>
</feature>
<evidence type="ECO:0000256" key="6">
    <source>
        <dbReference type="ARBA" id="ARBA00022989"/>
    </source>
</evidence>
<reference evidence="11 12" key="1">
    <citation type="submission" date="2023-08" db="EMBL/GenBank/DDBJ databases">
        <title>Oxalobacteraceae gen .nov., isolated from river sludge outside the plant.</title>
        <authorList>
            <person name="Zhao S.Y."/>
        </authorList>
    </citation>
    <scope>NUCLEOTIDE SEQUENCE [LARGE SCALE GENOMIC DNA]</scope>
    <source>
        <strain evidence="11 12">R-40</strain>
    </source>
</reference>
<dbReference type="InterPro" id="IPR040423">
    <property type="entry name" value="PEA_transferase"/>
</dbReference>
<evidence type="ECO:0000256" key="1">
    <source>
        <dbReference type="ARBA" id="ARBA00004429"/>
    </source>
</evidence>
<evidence type="ECO:0000256" key="8">
    <source>
        <dbReference type="SAM" id="Phobius"/>
    </source>
</evidence>
<keyword evidence="6 8" id="KW-1133">Transmembrane helix</keyword>
<dbReference type="InterPro" id="IPR017850">
    <property type="entry name" value="Alkaline_phosphatase_core_sf"/>
</dbReference>
<evidence type="ECO:0000256" key="7">
    <source>
        <dbReference type="ARBA" id="ARBA00023136"/>
    </source>
</evidence>
<name>A0ABU1BKU8_9BURK</name>
<evidence type="ECO:0000259" key="9">
    <source>
        <dbReference type="Pfam" id="PF00884"/>
    </source>
</evidence>
<organism evidence="11 12">
    <name type="scientific">Keguizhuia sedimenti</name>
    <dbReference type="NCBI Taxonomy" id="3064264"/>
    <lineage>
        <taxon>Bacteria</taxon>
        <taxon>Pseudomonadati</taxon>
        <taxon>Pseudomonadota</taxon>
        <taxon>Betaproteobacteria</taxon>
        <taxon>Burkholderiales</taxon>
        <taxon>Oxalobacteraceae</taxon>
        <taxon>Keguizhuia</taxon>
    </lineage>
</organism>
<dbReference type="Pfam" id="PF00884">
    <property type="entry name" value="Sulfatase"/>
    <property type="match status" value="1"/>
</dbReference>
<keyword evidence="12" id="KW-1185">Reference proteome</keyword>
<gene>
    <name evidence="11" type="ORF">Q8A64_04210</name>
</gene>
<dbReference type="PANTHER" id="PTHR30443:SF0">
    <property type="entry name" value="PHOSPHOETHANOLAMINE TRANSFERASE EPTA"/>
    <property type="match status" value="1"/>
</dbReference>
<dbReference type="InterPro" id="IPR012549">
    <property type="entry name" value="EptA-like_N"/>
</dbReference>
<accession>A0ABU1BKU8</accession>
<comment type="subcellular location">
    <subcellularLocation>
        <location evidence="1">Cell inner membrane</location>
        <topology evidence="1">Multi-pass membrane protein</topology>
    </subcellularLocation>
</comment>
<feature type="transmembrane region" description="Helical" evidence="8">
    <location>
        <begin position="32"/>
        <end position="54"/>
    </location>
</feature>
<dbReference type="PANTHER" id="PTHR30443">
    <property type="entry name" value="INNER MEMBRANE PROTEIN"/>
    <property type="match status" value="1"/>
</dbReference>
<evidence type="ECO:0000256" key="4">
    <source>
        <dbReference type="ARBA" id="ARBA00022679"/>
    </source>
</evidence>
<evidence type="ECO:0000259" key="10">
    <source>
        <dbReference type="Pfam" id="PF08019"/>
    </source>
</evidence>
<dbReference type="Pfam" id="PF08019">
    <property type="entry name" value="EptA_B_N"/>
    <property type="match status" value="1"/>
</dbReference>
<comment type="caution">
    <text evidence="11">The sequence shown here is derived from an EMBL/GenBank/DDBJ whole genome shotgun (WGS) entry which is preliminary data.</text>
</comment>
<dbReference type="SUPFAM" id="SSF53649">
    <property type="entry name" value="Alkaline phosphatase-like"/>
    <property type="match status" value="1"/>
</dbReference>
<dbReference type="InterPro" id="IPR058130">
    <property type="entry name" value="PEA_transf_C"/>
</dbReference>
<feature type="transmembrane region" description="Helical" evidence="8">
    <location>
        <begin position="98"/>
        <end position="120"/>
    </location>
</feature>
<dbReference type="RefSeq" id="WP_338435548.1">
    <property type="nucleotide sequence ID" value="NZ_JAUYVH010000002.1"/>
</dbReference>
<dbReference type="GO" id="GO:0016740">
    <property type="term" value="F:transferase activity"/>
    <property type="evidence" value="ECO:0007669"/>
    <property type="project" value="UniProtKB-KW"/>
</dbReference>
<dbReference type="Gene3D" id="3.40.720.10">
    <property type="entry name" value="Alkaline Phosphatase, subunit A"/>
    <property type="match status" value="1"/>
</dbReference>
<keyword evidence="5 8" id="KW-0812">Transmembrane</keyword>
<feature type="transmembrane region" description="Helical" evidence="8">
    <location>
        <begin position="66"/>
        <end position="91"/>
    </location>
</feature>
<evidence type="ECO:0000256" key="2">
    <source>
        <dbReference type="ARBA" id="ARBA00022475"/>
    </source>
</evidence>
<sequence>MKNYPLQINPTSPDSFKPLALRRFMAGWFPSISSEMLILGASIFFSLFCNQLFWPASLAGRSATDIHTWIFAGSIFFIVTAIHSILLGLVVNRWTAKPLLSILLIATAVAGYYMNTYTVFFDTSMMRNIFQTDVKEARELFTWNMLGYVLLYGALPALLVTKLSIRKQAWQRTLVKRGAFLLGSVAVAAVCTVISFQDLSALMRNHKEVRYLVTPGNFIVSSTRTLLADSGDTQTARLPVGADARLAAAWSQRPKPALFVIVVGETARSANWGLNGYERQTTPNMARAHIVNFRDVESCGTNTEVSVPCMFSPFGRHDYDEDKIRKHESLLHVLEHAGIRTLWRDNQSGCKGVCKGLAIQRLDASKQAGVCDGDRCLDEILLTDLDEEIQKHQGENLVVVLHQLGNHGPSYSHRYPESFRKYKPTCEQADLGKCTRQEIVNSYDNALLYTDHFLDQTIRRLQVQSTHEAAMLYISDHGESLGENGIYLHGLPYAIAPKEQTRVPMLMWLDDGFASSSGIDRDCLGQIAKHPLSHDYLFHSVLGILKVDTKAYNKNFDFTAGCRAQGA</sequence>
<evidence type="ECO:0000313" key="12">
    <source>
        <dbReference type="Proteomes" id="UP001225596"/>
    </source>
</evidence>
<evidence type="ECO:0000313" key="11">
    <source>
        <dbReference type="EMBL" id="MDQ9169610.1"/>
    </source>
</evidence>
<evidence type="ECO:0000256" key="5">
    <source>
        <dbReference type="ARBA" id="ARBA00022692"/>
    </source>
</evidence>
<keyword evidence="3" id="KW-0997">Cell inner membrane</keyword>
<proteinExistence type="predicted"/>
<dbReference type="EMBL" id="JAUYVH010000002">
    <property type="protein sequence ID" value="MDQ9169610.1"/>
    <property type="molecule type" value="Genomic_DNA"/>
</dbReference>
<keyword evidence="2" id="KW-1003">Cell membrane</keyword>
<keyword evidence="4 11" id="KW-0808">Transferase</keyword>
<dbReference type="InterPro" id="IPR000917">
    <property type="entry name" value="Sulfatase_N"/>
</dbReference>
<feature type="domain" description="Phosphoethanolamine transferase N-terminal" evidence="10">
    <location>
        <begin position="80"/>
        <end position="226"/>
    </location>
</feature>
<dbReference type="Proteomes" id="UP001225596">
    <property type="component" value="Unassembled WGS sequence"/>
</dbReference>